<dbReference type="InterPro" id="IPR015943">
    <property type="entry name" value="WD40/YVTN_repeat-like_dom_sf"/>
</dbReference>
<dbReference type="InterPro" id="IPR011047">
    <property type="entry name" value="Quinoprotein_ADH-like_sf"/>
</dbReference>
<evidence type="ECO:0000313" key="16">
    <source>
        <dbReference type="Proteomes" id="UP001642487"/>
    </source>
</evidence>
<keyword evidence="9 11" id="KW-0472">Membrane</keyword>
<dbReference type="Pfam" id="PF07774">
    <property type="entry name" value="EMC1_C"/>
    <property type="match status" value="1"/>
</dbReference>
<keyword evidence="5 11" id="KW-0812">Transmembrane</keyword>
<dbReference type="PANTHER" id="PTHR21573">
    <property type="entry name" value="ER MEMBRANE PROTEIN COMPLEX SUBUNIT 1"/>
    <property type="match status" value="1"/>
</dbReference>
<comment type="subcellular location">
    <subcellularLocation>
        <location evidence="1">Endoplasmic reticulum membrane</location>
        <topology evidence="1">Single-pass type I membrane protein</topology>
    </subcellularLocation>
</comment>
<dbReference type="InterPro" id="IPR018391">
    <property type="entry name" value="PQQ_b-propeller_rpt"/>
</dbReference>
<evidence type="ECO:0000256" key="7">
    <source>
        <dbReference type="ARBA" id="ARBA00022824"/>
    </source>
</evidence>
<feature type="domain" description="ER membrane protein complex subunit 1 C-terminal" evidence="13">
    <location>
        <begin position="769"/>
        <end position="986"/>
    </location>
</feature>
<dbReference type="Pfam" id="PF25293">
    <property type="entry name" value="Beta-prop_EMC1_N"/>
    <property type="match status" value="1"/>
</dbReference>
<evidence type="ECO:0000256" key="12">
    <source>
        <dbReference type="SAM" id="SignalP"/>
    </source>
</evidence>
<dbReference type="PANTHER" id="PTHR21573:SF0">
    <property type="entry name" value="ER MEMBRANE PROTEIN COMPLEX SUBUNIT 1"/>
    <property type="match status" value="1"/>
</dbReference>
<evidence type="ECO:0000256" key="8">
    <source>
        <dbReference type="ARBA" id="ARBA00022989"/>
    </source>
</evidence>
<dbReference type="SMART" id="SM00564">
    <property type="entry name" value="PQQ"/>
    <property type="match status" value="2"/>
</dbReference>
<keyword evidence="7" id="KW-0256">Endoplasmic reticulum</keyword>
<comment type="similarity">
    <text evidence="2">Belongs to the EMC1 family.</text>
</comment>
<feature type="signal peptide" evidence="12">
    <location>
        <begin position="1"/>
        <end position="25"/>
    </location>
</feature>
<evidence type="ECO:0000259" key="13">
    <source>
        <dbReference type="Pfam" id="PF07774"/>
    </source>
</evidence>
<gene>
    <name evidence="15" type="ORF">CITCOLO1_LOCUS4652</name>
</gene>
<dbReference type="EMBL" id="OZ021745">
    <property type="protein sequence ID" value="CAK9312942.1"/>
    <property type="molecule type" value="Genomic_DNA"/>
</dbReference>
<evidence type="ECO:0000256" key="10">
    <source>
        <dbReference type="ARBA" id="ARBA00023180"/>
    </source>
</evidence>
<evidence type="ECO:0000256" key="9">
    <source>
        <dbReference type="ARBA" id="ARBA00023136"/>
    </source>
</evidence>
<evidence type="ECO:0000256" key="2">
    <source>
        <dbReference type="ARBA" id="ARBA00007904"/>
    </source>
</evidence>
<dbReference type="InterPro" id="IPR011678">
    <property type="entry name" value="EMC1_C"/>
</dbReference>
<feature type="transmembrane region" description="Helical" evidence="11">
    <location>
        <begin position="954"/>
        <end position="977"/>
    </location>
</feature>
<dbReference type="SUPFAM" id="SSF50998">
    <property type="entry name" value="Quinoprotein alcohol dehydrogenase-like"/>
    <property type="match status" value="2"/>
</dbReference>
<evidence type="ECO:0000256" key="11">
    <source>
        <dbReference type="SAM" id="Phobius"/>
    </source>
</evidence>
<dbReference type="InterPro" id="IPR026895">
    <property type="entry name" value="EMC1"/>
</dbReference>
<proteinExistence type="inferred from homology"/>
<dbReference type="Proteomes" id="UP001642487">
    <property type="component" value="Chromosome 11"/>
</dbReference>
<evidence type="ECO:0000256" key="3">
    <source>
        <dbReference type="ARBA" id="ARBA00011276"/>
    </source>
</evidence>
<comment type="subunit">
    <text evidence="3">Component of the ER membrane protein complex (EMC).</text>
</comment>
<keyword evidence="10" id="KW-0325">Glycoprotein</keyword>
<name>A0ABP0XYX9_9ROSI</name>
<feature type="domain" description="EMC1 first beta-propeller" evidence="14">
    <location>
        <begin position="26"/>
        <end position="416"/>
    </location>
</feature>
<reference evidence="15 16" key="1">
    <citation type="submission" date="2024-03" db="EMBL/GenBank/DDBJ databases">
        <authorList>
            <person name="Gkanogiannis A."/>
            <person name="Becerra Lopez-Lavalle L."/>
        </authorList>
    </citation>
    <scope>NUCLEOTIDE SEQUENCE [LARGE SCALE GENOMIC DNA]</scope>
</reference>
<dbReference type="InterPro" id="IPR058545">
    <property type="entry name" value="Beta-prop_EMC1_1st"/>
</dbReference>
<evidence type="ECO:0000256" key="5">
    <source>
        <dbReference type="ARBA" id="ARBA00022692"/>
    </source>
</evidence>
<keyword evidence="16" id="KW-1185">Reference proteome</keyword>
<evidence type="ECO:0000259" key="14">
    <source>
        <dbReference type="Pfam" id="PF25293"/>
    </source>
</evidence>
<organism evidence="15 16">
    <name type="scientific">Citrullus colocynthis</name>
    <name type="common">colocynth</name>
    <dbReference type="NCBI Taxonomy" id="252529"/>
    <lineage>
        <taxon>Eukaryota</taxon>
        <taxon>Viridiplantae</taxon>
        <taxon>Streptophyta</taxon>
        <taxon>Embryophyta</taxon>
        <taxon>Tracheophyta</taxon>
        <taxon>Spermatophyta</taxon>
        <taxon>Magnoliopsida</taxon>
        <taxon>eudicotyledons</taxon>
        <taxon>Gunneridae</taxon>
        <taxon>Pentapetalae</taxon>
        <taxon>rosids</taxon>
        <taxon>fabids</taxon>
        <taxon>Cucurbitales</taxon>
        <taxon>Cucurbitaceae</taxon>
        <taxon>Benincaseae</taxon>
        <taxon>Citrullus</taxon>
    </lineage>
</organism>
<keyword evidence="6 12" id="KW-0732">Signal</keyword>
<dbReference type="Gene3D" id="2.130.10.10">
    <property type="entry name" value="YVTN repeat-like/Quinoprotein amine dehydrogenase"/>
    <property type="match status" value="1"/>
</dbReference>
<evidence type="ECO:0000256" key="4">
    <source>
        <dbReference type="ARBA" id="ARBA00020824"/>
    </source>
</evidence>
<evidence type="ECO:0000256" key="6">
    <source>
        <dbReference type="ARBA" id="ARBA00022729"/>
    </source>
</evidence>
<keyword evidence="8 11" id="KW-1133">Transmembrane helix</keyword>
<evidence type="ECO:0000313" key="15">
    <source>
        <dbReference type="EMBL" id="CAK9312942.1"/>
    </source>
</evidence>
<feature type="chain" id="PRO_5045634069" description="ER membrane protein complex subunit 1" evidence="12">
    <location>
        <begin position="26"/>
        <end position="987"/>
    </location>
</feature>
<protein>
    <recommendedName>
        <fullName evidence="4">ER membrane protein complex subunit 1</fullName>
    </recommendedName>
</protein>
<evidence type="ECO:0000256" key="1">
    <source>
        <dbReference type="ARBA" id="ARBA00004115"/>
    </source>
</evidence>
<accession>A0ABP0XYX9</accession>
<sequence>MVLAIKVSFLLLFTLFASFANYGFSIYEDQVGLMDWRQQYLGKVKHALFHSSKSGRKRVVVSTEENVIASLDLRHGEIFWRHVFGPNDSIDGMEFVLGKYVVSLSSEGSFLRAWNLPDGQMVWESFLQGTNPSKSLLLVPRSLKANQETVILVFSKSCLHAVSSLDGEVIWKIDLRENSVEIQKIIQLHDSDIIYAVGFSSPTQLDLFQINVKSGELLRHQTATFSGGFSGELVSVSDDVLVTLDTARSNLVIINLKNGEIRILQSPIASLIDEIAGSMEIVPSKLSGLLAVKVNSLLTLVRVKGEGEVEVEVVDKIPGQATVSDALLVSESQHAAALAQHEGSYMHLTVKLIDDWSSNFIDENIVIDNQRGSVQKVFLNSYIRTDRSHGFRALLVMEDHSLLLVQQGEIVWSREDGLASIVNVVTCELPVEKKGVSIAKVENNLIEWLQGHLLKLKGTLMIASPEDVVAIQNMRLKTSDKSKMSRDHNGFRKLLIVLTKSGKLFALHSGDGRVIWSRLLQPFHKSEACAPRWLNIYQWQDPHHRAMDENPSVLVVGRCGQRMDGPGLLSFVDTYTGREISSSSQIHSVVKVIPLPFTDSTEQRLHILIDAENHAHLYPQTSEAISILQSEFSNIYWYSVEADSGIIKGHALKRKCVDVVDNYCFESNDVWLIMLPPESEKIIATATRNLNEVVHTQAKVVADQDVMYKYISKNLLFLATVAPKSSGEIGTTTPEDSWLVVYLIDIVNGRVLHRMTHHGSTGPVHAVFSENWVVYHYFNLKAHRYEMSVVEIYDQSRADNIDVWKLIIGKHNLTSPISSYSRRDILAKSQSYFFTHSVKAISVTSTTKGITSKQLLIGTINDQILALDKRYLDPRRSINPSQAEREEGVIPLTDSLPIIPQTYATHALQVEGLRGIVTIPAKLESTTLAFAYGVDLFFTRITPSRTYDSLTEDFSYALLLITIVALVIAIIATWVLSERKELQDKWK</sequence>